<dbReference type="PROSITE" id="PS50011">
    <property type="entry name" value="PROTEIN_KINASE_DOM"/>
    <property type="match status" value="1"/>
</dbReference>
<keyword evidence="2" id="KW-0547">Nucleotide-binding</keyword>
<name>F8JZE9_STREN</name>
<feature type="region of interest" description="Disordered" evidence="4">
    <location>
        <begin position="409"/>
        <end position="450"/>
    </location>
</feature>
<dbReference type="PANTHER" id="PTHR45832">
    <property type="entry name" value="SERINE/THREONINE-PROTEIN KINASE SAMKA-RELATED-RELATED"/>
    <property type="match status" value="1"/>
</dbReference>
<dbReference type="HOGENOM" id="CLU_006299_0_0_11"/>
<dbReference type="PATRIC" id="fig|1003195.11.peg.5132"/>
<evidence type="ECO:0000313" key="8">
    <source>
        <dbReference type="Proteomes" id="UP000007842"/>
    </source>
</evidence>
<keyword evidence="5" id="KW-0472">Membrane</keyword>
<evidence type="ECO:0000313" key="7">
    <source>
        <dbReference type="EMBL" id="AEW96032.1"/>
    </source>
</evidence>
<evidence type="ECO:0000256" key="2">
    <source>
        <dbReference type="ARBA" id="ARBA00022741"/>
    </source>
</evidence>
<keyword evidence="3" id="KW-0067">ATP-binding</keyword>
<keyword evidence="5" id="KW-1133">Transmembrane helix</keyword>
<reference evidence="8" key="1">
    <citation type="submission" date="2011-12" db="EMBL/GenBank/DDBJ databases">
        <title>Complete genome sequence of Streptomyces cattleya strain DSM 46488.</title>
        <authorList>
            <person name="Ou H.-Y."/>
            <person name="Li P."/>
            <person name="Zhao C."/>
            <person name="O'Hagan D."/>
            <person name="Deng Z."/>
        </authorList>
    </citation>
    <scope>NUCLEOTIDE SEQUENCE [LARGE SCALE GENOMIC DNA]</scope>
    <source>
        <strain evidence="8">ATCC 35852 / DSM 46488 / JCM 4925 / NBRC 14057 / NRRL 8057</strain>
    </source>
</reference>
<dbReference type="InterPro" id="IPR011009">
    <property type="entry name" value="Kinase-like_dom_sf"/>
</dbReference>
<dbReference type="SUPFAM" id="SSF56112">
    <property type="entry name" value="Protein kinase-like (PK-like)"/>
    <property type="match status" value="1"/>
</dbReference>
<dbReference type="RefSeq" id="WP_014144390.1">
    <property type="nucleotide sequence ID" value="NC_016111.1"/>
</dbReference>
<dbReference type="Proteomes" id="UP000007842">
    <property type="component" value="Chromosome"/>
</dbReference>
<keyword evidence="7" id="KW-0723">Serine/threonine-protein kinase</keyword>
<dbReference type="OrthoDB" id="3870120at2"/>
<evidence type="ECO:0000256" key="4">
    <source>
        <dbReference type="SAM" id="MobiDB-lite"/>
    </source>
</evidence>
<keyword evidence="8" id="KW-1185">Reference proteome</keyword>
<sequence length="600" mass="62916">MDEYGERVLAGRYRLPWTSGEPEPPGIRAFDTYSGQEVLLREVPLPEVVTGEIDGRAASGDGEPPGGPVARRALAAARAAAALPDHPALTQVFDVLIEDGSLWIVSEPVPGRPVAALLADRRLTPYRAAEVAADVLRALRALHAQGWTHRNVTAHTVLVCDDGRAMLDGLALGAAEEALCGYDPVPRAVSAGHGTPPGPASRPARERARQARLAVVGPVTERWAPEQAAGAFGDEPPPVGPAADLWALGALLFRCVHGHAPYPEEGAAELARLVCAGPPGLAEECGPLRPVVEALLRADPDQRPSAGELRARLEVLVRSAPEPGVGSRTLQVPADPHLLPVVRRRGELVRPARRRTRTPVVVPPPAPRGRPAGSPRRLGFVLVGLIFLLLAGAVLYALFLLPHDTAGAQGRRPGGAAAGRMASTGAATPSEGSAGDRPTPSDLATMPPLGAGFTLREDPAGFAVAVHDGWTRSVRGAEVVYAPGDDALRLIVVEGRDTAASYGADPFGYQLRDEPELAGFRASSWSSSAGLRTLETGGGSAAEGEFTYRDPDSGAARYVRNLAVLRAGRYDVVLVTGPDEARETVSECFEQAAATYRADG</sequence>
<dbReference type="Gene3D" id="1.10.510.10">
    <property type="entry name" value="Transferase(Phosphotransferase) domain 1"/>
    <property type="match status" value="1"/>
</dbReference>
<dbReference type="STRING" id="1003195.SCATT_36610"/>
<accession>G8X041</accession>
<dbReference type="EMBL" id="CP003219">
    <property type="protein sequence ID" value="AEW96032.1"/>
    <property type="molecule type" value="Genomic_DNA"/>
</dbReference>
<evidence type="ECO:0000256" key="1">
    <source>
        <dbReference type="ARBA" id="ARBA00008874"/>
    </source>
</evidence>
<keyword evidence="5" id="KW-0812">Transmembrane</keyword>
<evidence type="ECO:0000259" key="6">
    <source>
        <dbReference type="PROSITE" id="PS50011"/>
    </source>
</evidence>
<dbReference type="AlphaFoldDB" id="F8JZE9"/>
<protein>
    <submittedName>
        <fullName evidence="7">Serine/threonine protein kinase</fullName>
    </submittedName>
</protein>
<dbReference type="KEGG" id="scy:SCATT_36610"/>
<dbReference type="PANTHER" id="PTHR45832:SF22">
    <property type="entry name" value="SERINE_THREONINE-PROTEIN KINASE SAMKA-RELATED"/>
    <property type="match status" value="1"/>
</dbReference>
<feature type="domain" description="Protein kinase" evidence="6">
    <location>
        <begin position="1"/>
        <end position="316"/>
    </location>
</feature>
<feature type="compositionally biased region" description="Low complexity" evidence="4">
    <location>
        <begin position="418"/>
        <end position="427"/>
    </location>
</feature>
<dbReference type="InterPro" id="IPR051931">
    <property type="entry name" value="PAK3-like"/>
</dbReference>
<dbReference type="eggNOG" id="COG0515">
    <property type="taxonomic scope" value="Bacteria"/>
</dbReference>
<dbReference type="InterPro" id="IPR000719">
    <property type="entry name" value="Prot_kinase_dom"/>
</dbReference>
<accession>F8JZE9</accession>
<dbReference type="GO" id="GO:0005524">
    <property type="term" value="F:ATP binding"/>
    <property type="evidence" value="ECO:0007669"/>
    <property type="project" value="UniProtKB-KW"/>
</dbReference>
<dbReference type="GO" id="GO:0004674">
    <property type="term" value="F:protein serine/threonine kinase activity"/>
    <property type="evidence" value="ECO:0007669"/>
    <property type="project" value="UniProtKB-KW"/>
</dbReference>
<evidence type="ECO:0000256" key="5">
    <source>
        <dbReference type="SAM" id="Phobius"/>
    </source>
</evidence>
<keyword evidence="7" id="KW-0808">Transferase</keyword>
<dbReference type="SMART" id="SM00220">
    <property type="entry name" value="S_TKc"/>
    <property type="match status" value="1"/>
</dbReference>
<evidence type="ECO:0000256" key="3">
    <source>
        <dbReference type="ARBA" id="ARBA00022840"/>
    </source>
</evidence>
<proteinExistence type="inferred from homology"/>
<gene>
    <name evidence="7" type="ordered locus">SCATT_36610</name>
</gene>
<keyword evidence="7" id="KW-0418">Kinase</keyword>
<feature type="transmembrane region" description="Helical" evidence="5">
    <location>
        <begin position="378"/>
        <end position="401"/>
    </location>
</feature>
<comment type="similarity">
    <text evidence="1">Belongs to the protein kinase superfamily. STE Ser/Thr protein kinase family. STE20 subfamily.</text>
</comment>
<dbReference type="KEGG" id="sct:SCAT_3670"/>
<organism evidence="7 8">
    <name type="scientific">Streptantibioticus cattleyicolor (strain ATCC 35852 / DSM 46488 / JCM 4925 / NBRC 14057 / NRRL 8057)</name>
    <name type="common">Streptomyces cattleya</name>
    <dbReference type="NCBI Taxonomy" id="1003195"/>
    <lineage>
        <taxon>Bacteria</taxon>
        <taxon>Bacillati</taxon>
        <taxon>Actinomycetota</taxon>
        <taxon>Actinomycetes</taxon>
        <taxon>Kitasatosporales</taxon>
        <taxon>Streptomycetaceae</taxon>
        <taxon>Streptantibioticus</taxon>
    </lineage>
</organism>